<name>A0AAV7QG89_PLEWA</name>
<keyword evidence="2" id="KW-1185">Reference proteome</keyword>
<reference evidence="1" key="1">
    <citation type="journal article" date="2022" name="bioRxiv">
        <title>Sequencing and chromosome-scale assembly of the giantPleurodeles waltlgenome.</title>
        <authorList>
            <person name="Brown T."/>
            <person name="Elewa A."/>
            <person name="Iarovenko S."/>
            <person name="Subramanian E."/>
            <person name="Araus A.J."/>
            <person name="Petzold A."/>
            <person name="Susuki M."/>
            <person name="Suzuki K.-i.T."/>
            <person name="Hayashi T."/>
            <person name="Toyoda A."/>
            <person name="Oliveira C."/>
            <person name="Osipova E."/>
            <person name="Leigh N.D."/>
            <person name="Simon A."/>
            <person name="Yun M.H."/>
        </authorList>
    </citation>
    <scope>NUCLEOTIDE SEQUENCE</scope>
    <source>
        <strain evidence="1">20211129_DDA</strain>
        <tissue evidence="1">Liver</tissue>
    </source>
</reference>
<gene>
    <name evidence="1" type="ORF">NDU88_003921</name>
</gene>
<organism evidence="1 2">
    <name type="scientific">Pleurodeles waltl</name>
    <name type="common">Iberian ribbed newt</name>
    <dbReference type="NCBI Taxonomy" id="8319"/>
    <lineage>
        <taxon>Eukaryota</taxon>
        <taxon>Metazoa</taxon>
        <taxon>Chordata</taxon>
        <taxon>Craniata</taxon>
        <taxon>Vertebrata</taxon>
        <taxon>Euteleostomi</taxon>
        <taxon>Amphibia</taxon>
        <taxon>Batrachia</taxon>
        <taxon>Caudata</taxon>
        <taxon>Salamandroidea</taxon>
        <taxon>Salamandridae</taxon>
        <taxon>Pleurodelinae</taxon>
        <taxon>Pleurodeles</taxon>
    </lineage>
</organism>
<comment type="caution">
    <text evidence="1">The sequence shown here is derived from an EMBL/GenBank/DDBJ whole genome shotgun (WGS) entry which is preliminary data.</text>
</comment>
<evidence type="ECO:0000313" key="1">
    <source>
        <dbReference type="EMBL" id="KAJ1137523.1"/>
    </source>
</evidence>
<dbReference type="EMBL" id="JANPWB010000010">
    <property type="protein sequence ID" value="KAJ1137523.1"/>
    <property type="molecule type" value="Genomic_DNA"/>
</dbReference>
<dbReference type="Proteomes" id="UP001066276">
    <property type="component" value="Chromosome 6"/>
</dbReference>
<protein>
    <submittedName>
        <fullName evidence="1">Uncharacterized protein</fullName>
    </submittedName>
</protein>
<proteinExistence type="predicted"/>
<accession>A0AAV7QG89</accession>
<sequence length="152" mass="16565">MHQSSPHSGGDASELRCDGVQVQELAVLTSKQCTDSDESSACDAEFIIVVEDVLDWEAGALHQRECCSTGSKSNVLVCAGFIQATVEMHQFSLRNNRDAVVLLEQHKKLYLQGSRTGVCPCIVQDLKEWVEEHLAVSAPGYVRMLRAGGAQC</sequence>
<dbReference type="AlphaFoldDB" id="A0AAV7QG89"/>
<evidence type="ECO:0000313" key="2">
    <source>
        <dbReference type="Proteomes" id="UP001066276"/>
    </source>
</evidence>